<evidence type="ECO:0000313" key="7">
    <source>
        <dbReference type="Proteomes" id="UP000555103"/>
    </source>
</evidence>
<dbReference type="RefSeq" id="WP_183307672.1">
    <property type="nucleotide sequence ID" value="NZ_JACIEP010000009.1"/>
</dbReference>
<dbReference type="PANTHER" id="PTHR42852">
    <property type="entry name" value="THIOL:DISULFIDE INTERCHANGE PROTEIN DSBE"/>
    <property type="match status" value="1"/>
</dbReference>
<dbReference type="PROSITE" id="PS51352">
    <property type="entry name" value="THIOREDOXIN_2"/>
    <property type="match status" value="1"/>
</dbReference>
<dbReference type="EMBL" id="JACIEP010000009">
    <property type="protein sequence ID" value="MBB4036776.1"/>
    <property type="molecule type" value="Genomic_DNA"/>
</dbReference>
<keyword evidence="7" id="KW-1185">Reference proteome</keyword>
<dbReference type="GO" id="GO:0030313">
    <property type="term" value="C:cell envelope"/>
    <property type="evidence" value="ECO:0007669"/>
    <property type="project" value="UniProtKB-SubCell"/>
</dbReference>
<dbReference type="AlphaFoldDB" id="A0A840CN07"/>
<sequence>MKKILFILSVIIFTTSCQDKTTYTLIGKVEGVANGTKVYLYEDLFRRTVVDSTTIKDNQFVFEGKLKQPIMRNLKVEGLGLRQEEVAEGVDADNIVCISCLFILEPGRTIKLTLDDRGRIIEEEGSPLMKKHRDFWGNMGITEIPDSENVLNMIKENSDNTIGEFYFNELINFVNPDSKSMKELYPLFSHKRGKDKRLDEMLNYIKDLDYIAAVGTKYTDLKAKTPDGQDIALSDYVGKKDAVLLHFFKWSGLASDKDYTYLRNAYAKYKDKGFEIVGIWLNNDKITWKRIIDIENMTWPQMSDADLIIPFIKTYAVFDEPRTILIDKDGTIIAREIPRTELEATLDKLLK</sequence>
<comment type="subcellular location">
    <subcellularLocation>
        <location evidence="1">Cell envelope</location>
    </subcellularLocation>
</comment>
<evidence type="ECO:0000313" key="6">
    <source>
        <dbReference type="EMBL" id="MBB4036776.1"/>
    </source>
</evidence>
<dbReference type="InterPro" id="IPR025380">
    <property type="entry name" value="DUF4369"/>
</dbReference>
<dbReference type="GO" id="GO:0016491">
    <property type="term" value="F:oxidoreductase activity"/>
    <property type="evidence" value="ECO:0007669"/>
    <property type="project" value="InterPro"/>
</dbReference>
<evidence type="ECO:0000256" key="2">
    <source>
        <dbReference type="ARBA" id="ARBA00022748"/>
    </source>
</evidence>
<dbReference type="Pfam" id="PF14289">
    <property type="entry name" value="DUF4369"/>
    <property type="match status" value="1"/>
</dbReference>
<evidence type="ECO:0000259" key="5">
    <source>
        <dbReference type="PROSITE" id="PS51352"/>
    </source>
</evidence>
<dbReference type="InterPro" id="IPR036249">
    <property type="entry name" value="Thioredoxin-like_sf"/>
</dbReference>
<dbReference type="GO" id="GO:0017004">
    <property type="term" value="P:cytochrome complex assembly"/>
    <property type="evidence" value="ECO:0007669"/>
    <property type="project" value="UniProtKB-KW"/>
</dbReference>
<keyword evidence="4" id="KW-0676">Redox-active center</keyword>
<dbReference type="InterPro" id="IPR013740">
    <property type="entry name" value="Redoxin"/>
</dbReference>
<dbReference type="SUPFAM" id="SSF52833">
    <property type="entry name" value="Thioredoxin-like"/>
    <property type="match status" value="1"/>
</dbReference>
<organism evidence="6 7">
    <name type="scientific">Dysgonomonas hofstadii</name>
    <dbReference type="NCBI Taxonomy" id="637886"/>
    <lineage>
        <taxon>Bacteria</taxon>
        <taxon>Pseudomonadati</taxon>
        <taxon>Bacteroidota</taxon>
        <taxon>Bacteroidia</taxon>
        <taxon>Bacteroidales</taxon>
        <taxon>Dysgonomonadaceae</taxon>
        <taxon>Dysgonomonas</taxon>
    </lineage>
</organism>
<accession>A0A840CN07</accession>
<dbReference type="Pfam" id="PF08534">
    <property type="entry name" value="Redoxin"/>
    <property type="match status" value="1"/>
</dbReference>
<dbReference type="PANTHER" id="PTHR42852:SF6">
    <property type="entry name" value="THIOL:DISULFIDE INTERCHANGE PROTEIN DSBE"/>
    <property type="match status" value="1"/>
</dbReference>
<feature type="domain" description="Thioredoxin" evidence="5">
    <location>
        <begin position="212"/>
        <end position="351"/>
    </location>
</feature>
<reference evidence="6 7" key="1">
    <citation type="submission" date="2020-08" db="EMBL/GenBank/DDBJ databases">
        <title>Genomic Encyclopedia of Type Strains, Phase IV (KMG-IV): sequencing the most valuable type-strain genomes for metagenomic binning, comparative biology and taxonomic classification.</title>
        <authorList>
            <person name="Goeker M."/>
        </authorList>
    </citation>
    <scope>NUCLEOTIDE SEQUENCE [LARGE SCALE GENOMIC DNA]</scope>
    <source>
        <strain evidence="6 7">DSM 104969</strain>
    </source>
</reference>
<dbReference type="Gene3D" id="3.40.30.10">
    <property type="entry name" value="Glutaredoxin"/>
    <property type="match status" value="1"/>
</dbReference>
<dbReference type="InterPro" id="IPR050553">
    <property type="entry name" value="Thioredoxin_ResA/DsbE_sf"/>
</dbReference>
<dbReference type="CDD" id="cd02966">
    <property type="entry name" value="TlpA_like_family"/>
    <property type="match status" value="1"/>
</dbReference>
<dbReference type="PROSITE" id="PS51257">
    <property type="entry name" value="PROKAR_LIPOPROTEIN"/>
    <property type="match status" value="1"/>
</dbReference>
<gene>
    <name evidence="6" type="ORF">GGR21_002689</name>
</gene>
<comment type="caution">
    <text evidence="6">The sequence shown here is derived from an EMBL/GenBank/DDBJ whole genome shotgun (WGS) entry which is preliminary data.</text>
</comment>
<evidence type="ECO:0000256" key="4">
    <source>
        <dbReference type="ARBA" id="ARBA00023284"/>
    </source>
</evidence>
<name>A0A840CN07_9BACT</name>
<dbReference type="Proteomes" id="UP000555103">
    <property type="component" value="Unassembled WGS sequence"/>
</dbReference>
<dbReference type="InterPro" id="IPR013766">
    <property type="entry name" value="Thioredoxin_domain"/>
</dbReference>
<evidence type="ECO:0000256" key="3">
    <source>
        <dbReference type="ARBA" id="ARBA00023157"/>
    </source>
</evidence>
<protein>
    <submittedName>
        <fullName evidence="6">Peroxiredoxin</fullName>
    </submittedName>
</protein>
<keyword evidence="3" id="KW-1015">Disulfide bond</keyword>
<proteinExistence type="predicted"/>
<keyword evidence="2" id="KW-0201">Cytochrome c-type biogenesis</keyword>
<evidence type="ECO:0000256" key="1">
    <source>
        <dbReference type="ARBA" id="ARBA00004196"/>
    </source>
</evidence>